<reference evidence="3" key="1">
    <citation type="submission" date="2024-07" db="EMBL/GenBank/DDBJ databases">
        <title>Two chromosome-level genome assemblies of Korean endemic species Abeliophyllum distichum and Forsythia ovata (Oleaceae).</title>
        <authorList>
            <person name="Jang H."/>
        </authorList>
    </citation>
    <scope>NUCLEOTIDE SEQUENCE [LARGE SCALE GENOMIC DNA]</scope>
</reference>
<proteinExistence type="predicted"/>
<organism evidence="2 3">
    <name type="scientific">Forsythia ovata</name>
    <dbReference type="NCBI Taxonomy" id="205694"/>
    <lineage>
        <taxon>Eukaryota</taxon>
        <taxon>Viridiplantae</taxon>
        <taxon>Streptophyta</taxon>
        <taxon>Embryophyta</taxon>
        <taxon>Tracheophyta</taxon>
        <taxon>Spermatophyta</taxon>
        <taxon>Magnoliopsida</taxon>
        <taxon>eudicotyledons</taxon>
        <taxon>Gunneridae</taxon>
        <taxon>Pentapetalae</taxon>
        <taxon>asterids</taxon>
        <taxon>lamiids</taxon>
        <taxon>Lamiales</taxon>
        <taxon>Oleaceae</taxon>
        <taxon>Forsythieae</taxon>
        <taxon>Forsythia</taxon>
    </lineage>
</organism>
<feature type="region of interest" description="Disordered" evidence="1">
    <location>
        <begin position="61"/>
        <end position="88"/>
    </location>
</feature>
<gene>
    <name evidence="2" type="ORF">Fot_10199</name>
</gene>
<comment type="caution">
    <text evidence="2">The sequence shown here is derived from an EMBL/GenBank/DDBJ whole genome shotgun (WGS) entry which is preliminary data.</text>
</comment>
<keyword evidence="3" id="KW-1185">Reference proteome</keyword>
<evidence type="ECO:0000313" key="3">
    <source>
        <dbReference type="Proteomes" id="UP001604277"/>
    </source>
</evidence>
<dbReference type="EMBL" id="JBFOLJ010000003">
    <property type="protein sequence ID" value="KAL2548669.1"/>
    <property type="molecule type" value="Genomic_DNA"/>
</dbReference>
<protein>
    <submittedName>
        <fullName evidence="2">Uncharacterized protein</fullName>
    </submittedName>
</protein>
<name>A0ABD1WG65_9LAMI</name>
<sequence length="110" mass="12738">MVIRCLGSSHNLHLKGQGQDCLQCTGTRTCFFVKEKVSKVKLSYLCQKFLDQASCKSRDVHEWQGPEEESQQTNPQDRPPQYFSENLSHTEIKPTLSENFSPRQMFVWVT</sequence>
<evidence type="ECO:0000256" key="1">
    <source>
        <dbReference type="SAM" id="MobiDB-lite"/>
    </source>
</evidence>
<accession>A0ABD1WG65</accession>
<dbReference type="Proteomes" id="UP001604277">
    <property type="component" value="Unassembled WGS sequence"/>
</dbReference>
<evidence type="ECO:0000313" key="2">
    <source>
        <dbReference type="EMBL" id="KAL2548669.1"/>
    </source>
</evidence>
<dbReference type="AlphaFoldDB" id="A0ABD1WG65"/>